<dbReference type="EMBL" id="RJKM01000001">
    <property type="protein sequence ID" value="ROP42211.1"/>
    <property type="molecule type" value="Genomic_DNA"/>
</dbReference>
<comment type="caution">
    <text evidence="2">The sequence shown here is derived from an EMBL/GenBank/DDBJ whole genome shotgun (WGS) entry which is preliminary data.</text>
</comment>
<protein>
    <submittedName>
        <fullName evidence="2">Uncharacterized protein</fullName>
    </submittedName>
</protein>
<gene>
    <name evidence="2" type="ORF">EDD40_7707</name>
</gene>
<evidence type="ECO:0000313" key="2">
    <source>
        <dbReference type="EMBL" id="ROP42211.1"/>
    </source>
</evidence>
<sequence>MACLGVEDLRASRAAVVPDLASSRTIRQRSSWSGLAWNSATRSGTESLDAVGVQPGNRAGRARRTGPRRPSGRPPATPAAAAGTAAPPPRRRGEPRDQGALAHPSGTVHRHHGPAADRCGVQPCRLGDATDERARRRRPPTDSRWERDRFHRLVRRHGRHVTVDGHVPAGLDHGPPAGRVSGLAHHFRRNPALGAGHSSPDPRMTAERPEHVNRIPSGGARQRNSAGDSAALSGAVANDGQQHWMRNISGFTLPCP</sequence>
<dbReference type="Proteomes" id="UP000268727">
    <property type="component" value="Unassembled WGS sequence"/>
</dbReference>
<evidence type="ECO:0000313" key="3">
    <source>
        <dbReference type="Proteomes" id="UP000268727"/>
    </source>
</evidence>
<feature type="compositionally biased region" description="Basic residues" evidence="1">
    <location>
        <begin position="60"/>
        <end position="71"/>
    </location>
</feature>
<reference evidence="2 3" key="1">
    <citation type="submission" date="2018-11" db="EMBL/GenBank/DDBJ databases">
        <title>Sequencing the genomes of 1000 actinobacteria strains.</title>
        <authorList>
            <person name="Klenk H.-P."/>
        </authorList>
    </citation>
    <scope>NUCLEOTIDE SEQUENCE [LARGE SCALE GENOMIC DNA]</scope>
    <source>
        <strain evidence="2 3">DSM 44231</strain>
    </source>
</reference>
<organism evidence="2 3">
    <name type="scientific">Saccharothrix texasensis</name>
    <dbReference type="NCBI Taxonomy" id="103734"/>
    <lineage>
        <taxon>Bacteria</taxon>
        <taxon>Bacillati</taxon>
        <taxon>Actinomycetota</taxon>
        <taxon>Actinomycetes</taxon>
        <taxon>Pseudonocardiales</taxon>
        <taxon>Pseudonocardiaceae</taxon>
        <taxon>Saccharothrix</taxon>
    </lineage>
</organism>
<name>A0A3N1HID0_9PSEU</name>
<proteinExistence type="predicted"/>
<dbReference type="AlphaFoldDB" id="A0A3N1HID0"/>
<accession>A0A3N1HID0</accession>
<feature type="compositionally biased region" description="Polar residues" evidence="1">
    <location>
        <begin position="29"/>
        <end position="46"/>
    </location>
</feature>
<feature type="region of interest" description="Disordered" evidence="1">
    <location>
        <begin position="29"/>
        <end position="125"/>
    </location>
</feature>
<evidence type="ECO:0000256" key="1">
    <source>
        <dbReference type="SAM" id="MobiDB-lite"/>
    </source>
</evidence>
<keyword evidence="3" id="KW-1185">Reference proteome</keyword>